<evidence type="ECO:0000313" key="1">
    <source>
        <dbReference type="EMBL" id="KAK6344008.1"/>
    </source>
</evidence>
<protein>
    <recommendedName>
        <fullName evidence="3">F-box domain-containing protein</fullName>
    </recommendedName>
</protein>
<sequence>MSSNDPPILRVSSDIIFNIFGHLSQSRCLEPSIPYPVSAPLGHRRKRYGSRDFDAISRCNKKLRSLALPYLFYCVKLRLTEEGAAREMMLFYLKTPWLLQWIRKLHFVLEIRTNIKAELPISSMEPNLEGLMVLIATFFKRVPRLEALHFIVKSEIVSNALARTFRLQKINQDTFANVHTLKFSAGSEWIIRLCGRDNGLRELENSPGLSGNDYVPFSVDFATTTETSPTVGGYLSRIGDFRAANIVKGISMLPTAALTKLCIYGKFTDAGLSAFISHVPLVGFLTIIGEKVPVERAIILGQQLQYLTILNIEGDINERRELYDKCPVEREYLWHFAHCIGSLQQMWYAARFFGNVVRDESGQVIPQETIWMDAWGGQLTALDSDMAGC</sequence>
<name>A0AAV9UME5_9PEZI</name>
<proteinExistence type="predicted"/>
<evidence type="ECO:0008006" key="3">
    <source>
        <dbReference type="Google" id="ProtNLM"/>
    </source>
</evidence>
<evidence type="ECO:0000313" key="2">
    <source>
        <dbReference type="Proteomes" id="UP001375240"/>
    </source>
</evidence>
<organism evidence="1 2">
    <name type="scientific">Orbilia brochopaga</name>
    <dbReference type="NCBI Taxonomy" id="3140254"/>
    <lineage>
        <taxon>Eukaryota</taxon>
        <taxon>Fungi</taxon>
        <taxon>Dikarya</taxon>
        <taxon>Ascomycota</taxon>
        <taxon>Pezizomycotina</taxon>
        <taxon>Orbiliomycetes</taxon>
        <taxon>Orbiliales</taxon>
        <taxon>Orbiliaceae</taxon>
        <taxon>Orbilia</taxon>
    </lineage>
</organism>
<accession>A0AAV9UME5</accession>
<keyword evidence="2" id="KW-1185">Reference proteome</keyword>
<dbReference type="AlphaFoldDB" id="A0AAV9UME5"/>
<gene>
    <name evidence="1" type="ORF">TWF696_007656</name>
</gene>
<dbReference type="Proteomes" id="UP001375240">
    <property type="component" value="Unassembled WGS sequence"/>
</dbReference>
<dbReference type="EMBL" id="JAVHNQ010000006">
    <property type="protein sequence ID" value="KAK6344008.1"/>
    <property type="molecule type" value="Genomic_DNA"/>
</dbReference>
<comment type="caution">
    <text evidence="1">The sequence shown here is derived from an EMBL/GenBank/DDBJ whole genome shotgun (WGS) entry which is preliminary data.</text>
</comment>
<reference evidence="1 2" key="1">
    <citation type="submission" date="2019-10" db="EMBL/GenBank/DDBJ databases">
        <authorList>
            <person name="Palmer J.M."/>
        </authorList>
    </citation>
    <scope>NUCLEOTIDE SEQUENCE [LARGE SCALE GENOMIC DNA]</scope>
    <source>
        <strain evidence="1 2">TWF696</strain>
    </source>
</reference>